<dbReference type="InterPro" id="IPR039424">
    <property type="entry name" value="SBP_5"/>
</dbReference>
<dbReference type="AlphaFoldDB" id="A0A2Z2MEU1"/>
<dbReference type="GO" id="GO:0003677">
    <property type="term" value="F:DNA binding"/>
    <property type="evidence" value="ECO:0007669"/>
    <property type="project" value="UniProtKB-KW"/>
</dbReference>
<dbReference type="EMBL" id="CP014862">
    <property type="protein sequence ID" value="ASJ03252.1"/>
    <property type="molecule type" value="Genomic_DNA"/>
</dbReference>
<dbReference type="RefSeq" id="WP_088858509.1">
    <property type="nucleotide sequence ID" value="NZ_CP014862.1"/>
</dbReference>
<keyword evidence="3" id="KW-0732">Signal</keyword>
<evidence type="ECO:0000259" key="5">
    <source>
        <dbReference type="Pfam" id="PF00496"/>
    </source>
</evidence>
<dbReference type="GO" id="GO:1904680">
    <property type="term" value="F:peptide transmembrane transporter activity"/>
    <property type="evidence" value="ECO:0007669"/>
    <property type="project" value="TreeGrafter"/>
</dbReference>
<sequence length="736" mass="82658">MASKRMVLSIFIVFLVAFSVVASGCIGGGGGGSTTSSSPSKTTTTTQSKTTTTSQSQTTTSSQASSTSTQTTTTTQPPAQLTPQILEMDKVYVIETDKSVIVVGPKGENPTAQIPSGAKVIKVEYEVDEANTPSIESLMEAGQGFGAIDPAFFRDEHVDALIIAARRQTDPTIRTELFKALYLLGNKLVPEVILGQNRQLRVYWDWVKGRYYHPTLAERYDLISEDPNAPSVEIGIKDYKNNPETYTIATIGWPESFDPAMTYETFGWEIWHEIGDTLVTYWKEETEQVSPDLAVAWAHNENGTEWYFLIRGGVEAYDPWNDKTYPIDATDVAFTFLRVERLGHSVSWMVDSFMDVNHSAALTEDEFNNYLKEHPLIAEFGGKSKEVKSLDELKQFFGYSGETAGVFKLVLPQPYAPVLGVLADPFLSVVPMEYLLGDKYQEALQASNNGHDPSAWWNYLQQGKDDPTHQLMHQKPVGTGPFYVKDYQENSYIVLEYNPHYWNATSNPGHKYVIYIINNDAQSRINLFKTGTADVVAIPAEKMDTVKNLELSGFHSVVKTDILQPILTFLVFNTHKEPFNNPKVREALAYAVPYDQIAQLVYRNLLEPNYGPIPKPWPGYLEEGVTKYTYNIPKAKKLLQEAGVDPSKYKIELIYNEGNSAREKIMTLLQNVWSQLGFQVTVNSYNWPTYLSKTEHGDYDVYVVGWVPDYLDSDNWVGPFLYGATEFKSLEVTVSS</sequence>
<protein>
    <submittedName>
        <fullName evidence="6">DNA-binding protein</fullName>
    </submittedName>
</protein>
<accession>A0A2Z2MEU1</accession>
<dbReference type="GO" id="GO:0015833">
    <property type="term" value="P:peptide transport"/>
    <property type="evidence" value="ECO:0007669"/>
    <property type="project" value="TreeGrafter"/>
</dbReference>
<dbReference type="PROSITE" id="PS51257">
    <property type="entry name" value="PROKAR_LIPOPROTEIN"/>
    <property type="match status" value="1"/>
</dbReference>
<evidence type="ECO:0000313" key="7">
    <source>
        <dbReference type="Proteomes" id="UP000250179"/>
    </source>
</evidence>
<keyword evidence="2" id="KW-0813">Transport</keyword>
<dbReference type="SUPFAM" id="SSF53850">
    <property type="entry name" value="Periplasmic binding protein-like II"/>
    <property type="match status" value="2"/>
</dbReference>
<comment type="similarity">
    <text evidence="1">Belongs to the bacterial solute-binding protein 5 family.</text>
</comment>
<dbReference type="Proteomes" id="UP000250179">
    <property type="component" value="Chromosome"/>
</dbReference>
<evidence type="ECO:0000256" key="3">
    <source>
        <dbReference type="ARBA" id="ARBA00022729"/>
    </source>
</evidence>
<feature type="domain" description="Solute-binding protein family 5" evidence="5">
    <location>
        <begin position="289"/>
        <end position="724"/>
    </location>
</feature>
<evidence type="ECO:0000256" key="1">
    <source>
        <dbReference type="ARBA" id="ARBA00005695"/>
    </source>
</evidence>
<dbReference type="PANTHER" id="PTHR30290">
    <property type="entry name" value="PERIPLASMIC BINDING COMPONENT OF ABC TRANSPORTER"/>
    <property type="match status" value="1"/>
</dbReference>
<name>A0A2Z2MEU1_THEPR</name>
<keyword evidence="7" id="KW-1185">Reference proteome</keyword>
<dbReference type="KEGG" id="tprf:A3L09_08290"/>
<keyword evidence="6" id="KW-0238">DNA-binding</keyword>
<proteinExistence type="inferred from homology"/>
<dbReference type="GeneID" id="33320409"/>
<dbReference type="InterPro" id="IPR000914">
    <property type="entry name" value="SBP_5_dom"/>
</dbReference>
<dbReference type="Gene3D" id="3.10.105.10">
    <property type="entry name" value="Dipeptide-binding Protein, Domain 3"/>
    <property type="match status" value="1"/>
</dbReference>
<dbReference type="Pfam" id="PF00496">
    <property type="entry name" value="SBP_bac_5"/>
    <property type="match status" value="1"/>
</dbReference>
<evidence type="ECO:0000256" key="2">
    <source>
        <dbReference type="ARBA" id="ARBA00022448"/>
    </source>
</evidence>
<feature type="region of interest" description="Disordered" evidence="4">
    <location>
        <begin position="29"/>
        <end position="81"/>
    </location>
</feature>
<dbReference type="PANTHER" id="PTHR30290:SF9">
    <property type="entry name" value="OLIGOPEPTIDE-BINDING PROTEIN APPA"/>
    <property type="match status" value="1"/>
</dbReference>
<evidence type="ECO:0000256" key="4">
    <source>
        <dbReference type="SAM" id="MobiDB-lite"/>
    </source>
</evidence>
<reference evidence="6 7" key="1">
    <citation type="submission" date="2016-03" db="EMBL/GenBank/DDBJ databases">
        <title>Complete genome sequence of Thermococcus profundus strain DT5432.</title>
        <authorList>
            <person name="Oger P.M."/>
        </authorList>
    </citation>
    <scope>NUCLEOTIDE SEQUENCE [LARGE SCALE GENOMIC DNA]</scope>
    <source>
        <strain evidence="6 7">DT 5432</strain>
    </source>
</reference>
<feature type="compositionally biased region" description="Low complexity" evidence="4">
    <location>
        <begin position="34"/>
        <end position="81"/>
    </location>
</feature>
<gene>
    <name evidence="6" type="ORF">A3L09_08290</name>
</gene>
<dbReference type="CDD" id="cd00995">
    <property type="entry name" value="PBP2_NikA_DppA_OppA_like"/>
    <property type="match status" value="1"/>
</dbReference>
<dbReference type="OrthoDB" id="194307at2157"/>
<organism evidence="6 7">
    <name type="scientific">Thermococcus profundus</name>
    <dbReference type="NCBI Taxonomy" id="49899"/>
    <lineage>
        <taxon>Archaea</taxon>
        <taxon>Methanobacteriati</taxon>
        <taxon>Methanobacteriota</taxon>
        <taxon>Thermococci</taxon>
        <taxon>Thermococcales</taxon>
        <taxon>Thermococcaceae</taxon>
        <taxon>Thermococcus</taxon>
    </lineage>
</organism>
<evidence type="ECO:0000313" key="6">
    <source>
        <dbReference type="EMBL" id="ASJ03252.1"/>
    </source>
</evidence>
<dbReference type="Gene3D" id="3.40.190.10">
    <property type="entry name" value="Periplasmic binding protein-like II"/>
    <property type="match status" value="1"/>
</dbReference>